<keyword evidence="3" id="KW-1185">Reference proteome</keyword>
<keyword evidence="1" id="KW-0472">Membrane</keyword>
<reference evidence="2 3" key="1">
    <citation type="submission" date="2024-10" db="EMBL/GenBank/DDBJ databases">
        <title>The Natural Products Discovery Center: Release of the First 8490 Sequenced Strains for Exploring Actinobacteria Biosynthetic Diversity.</title>
        <authorList>
            <person name="Kalkreuter E."/>
            <person name="Kautsar S.A."/>
            <person name="Yang D."/>
            <person name="Bader C.D."/>
            <person name="Teijaro C.N."/>
            <person name="Fluegel L."/>
            <person name="Davis C.M."/>
            <person name="Simpson J.R."/>
            <person name="Lauterbach L."/>
            <person name="Steele A.D."/>
            <person name="Gui C."/>
            <person name="Meng S."/>
            <person name="Li G."/>
            <person name="Viehrig K."/>
            <person name="Ye F."/>
            <person name="Su P."/>
            <person name="Kiefer A.F."/>
            <person name="Nichols A."/>
            <person name="Cepeda A.J."/>
            <person name="Yan W."/>
            <person name="Fan B."/>
            <person name="Jiang Y."/>
            <person name="Adhikari A."/>
            <person name="Zheng C.-J."/>
            <person name="Schuster L."/>
            <person name="Cowan T.M."/>
            <person name="Smanski M.J."/>
            <person name="Chevrette M.G."/>
            <person name="De Carvalho L.P.S."/>
            <person name="Shen B."/>
        </authorList>
    </citation>
    <scope>NUCLEOTIDE SEQUENCE [LARGE SCALE GENOMIC DNA]</scope>
    <source>
        <strain evidence="2 3">NPDC001281</strain>
    </source>
</reference>
<gene>
    <name evidence="2" type="ORF">ACFY05_32520</name>
</gene>
<evidence type="ECO:0000313" key="3">
    <source>
        <dbReference type="Proteomes" id="UP001602119"/>
    </source>
</evidence>
<dbReference type="Proteomes" id="UP001602119">
    <property type="component" value="Unassembled WGS sequence"/>
</dbReference>
<comment type="caution">
    <text evidence="2">The sequence shown here is derived from an EMBL/GenBank/DDBJ whole genome shotgun (WGS) entry which is preliminary data.</text>
</comment>
<dbReference type="RefSeq" id="WP_387346086.1">
    <property type="nucleotide sequence ID" value="NZ_JBIAXI010000024.1"/>
</dbReference>
<name>A0ABW6VH72_MICFU</name>
<dbReference type="EMBL" id="JBIAXI010000024">
    <property type="protein sequence ID" value="MFF4777593.1"/>
    <property type="molecule type" value="Genomic_DNA"/>
</dbReference>
<evidence type="ECO:0000256" key="1">
    <source>
        <dbReference type="SAM" id="Phobius"/>
    </source>
</evidence>
<evidence type="ECO:0000313" key="2">
    <source>
        <dbReference type="EMBL" id="MFF4777593.1"/>
    </source>
</evidence>
<sequence>MDAIRFAVTLAVLYGAHQVADHWIQTHDQACDKALPGWAGWRANLGHVATYTAILAAALALVGWRYHLGYAPGWVAAGLAINAVTHAWADRRAPLRALAVAIGKKSYWDEVPGGAYQLDQAWHYGWLLASALIIST</sequence>
<protein>
    <submittedName>
        <fullName evidence="2">Transcriptional regulator</fullName>
    </submittedName>
</protein>
<feature type="transmembrane region" description="Helical" evidence="1">
    <location>
        <begin position="45"/>
        <end position="64"/>
    </location>
</feature>
<accession>A0ABW6VH72</accession>
<keyword evidence="1" id="KW-0812">Transmembrane</keyword>
<feature type="transmembrane region" description="Helical" evidence="1">
    <location>
        <begin position="70"/>
        <end position="89"/>
    </location>
</feature>
<proteinExistence type="predicted"/>
<keyword evidence="1" id="KW-1133">Transmembrane helix</keyword>
<organism evidence="2 3">
    <name type="scientific">Microtetraspora fusca</name>
    <dbReference type="NCBI Taxonomy" id="1997"/>
    <lineage>
        <taxon>Bacteria</taxon>
        <taxon>Bacillati</taxon>
        <taxon>Actinomycetota</taxon>
        <taxon>Actinomycetes</taxon>
        <taxon>Streptosporangiales</taxon>
        <taxon>Streptosporangiaceae</taxon>
        <taxon>Microtetraspora</taxon>
    </lineage>
</organism>